<accession>A0AAV2ZG53</accession>
<comment type="caution">
    <text evidence="6">The sequence shown here is derived from an EMBL/GenBank/DDBJ whole genome shotgun (WGS) entry which is preliminary data.</text>
</comment>
<gene>
    <name evidence="6" type="ORF">N0F65_000734</name>
</gene>
<proteinExistence type="inferred from homology"/>
<dbReference type="EMBL" id="DAKRPA010000003">
    <property type="protein sequence ID" value="DBA05046.1"/>
    <property type="molecule type" value="Genomic_DNA"/>
</dbReference>
<feature type="domain" description="Yippee" evidence="5">
    <location>
        <begin position="13"/>
        <end position="110"/>
    </location>
</feature>
<evidence type="ECO:0000313" key="6">
    <source>
        <dbReference type="EMBL" id="DBA05046.1"/>
    </source>
</evidence>
<evidence type="ECO:0000313" key="7">
    <source>
        <dbReference type="Proteomes" id="UP001146120"/>
    </source>
</evidence>
<dbReference type="GO" id="GO:0046872">
    <property type="term" value="F:metal ion binding"/>
    <property type="evidence" value="ECO:0007669"/>
    <property type="project" value="UniProtKB-KW"/>
</dbReference>
<dbReference type="Proteomes" id="UP001146120">
    <property type="component" value="Unassembled WGS sequence"/>
</dbReference>
<reference evidence="6" key="2">
    <citation type="journal article" date="2023" name="Microbiol Resour">
        <title>Decontamination and Annotation of the Draft Genome Sequence of the Oomycete Lagenidium giganteum ARSEF 373.</title>
        <authorList>
            <person name="Morgan W.R."/>
            <person name="Tartar A."/>
        </authorList>
    </citation>
    <scope>NUCLEOTIDE SEQUENCE</scope>
    <source>
        <strain evidence="6">ARSEF 373</strain>
    </source>
</reference>
<dbReference type="InterPro" id="IPR004910">
    <property type="entry name" value="Yippee/Mis18/Cereblon"/>
</dbReference>
<dbReference type="PANTHER" id="PTHR13848">
    <property type="entry name" value="PROTEIN YIPPEE-LIKE CG15309-RELATED"/>
    <property type="match status" value="1"/>
</dbReference>
<dbReference type="PROSITE" id="PS51792">
    <property type="entry name" value="YIPPEE"/>
    <property type="match status" value="1"/>
</dbReference>
<evidence type="ECO:0000256" key="1">
    <source>
        <dbReference type="ARBA" id="ARBA00005613"/>
    </source>
</evidence>
<name>A0AAV2ZG53_9STRA</name>
<evidence type="ECO:0000259" key="5">
    <source>
        <dbReference type="PROSITE" id="PS51792"/>
    </source>
</evidence>
<comment type="similarity">
    <text evidence="1 4">Belongs to the yippee family.</text>
</comment>
<evidence type="ECO:0000256" key="2">
    <source>
        <dbReference type="ARBA" id="ARBA00022723"/>
    </source>
</evidence>
<dbReference type="InterPro" id="IPR034751">
    <property type="entry name" value="Yippee"/>
</dbReference>
<organism evidence="6 7">
    <name type="scientific">Lagenidium giganteum</name>
    <dbReference type="NCBI Taxonomy" id="4803"/>
    <lineage>
        <taxon>Eukaryota</taxon>
        <taxon>Sar</taxon>
        <taxon>Stramenopiles</taxon>
        <taxon>Oomycota</taxon>
        <taxon>Peronosporomycetes</taxon>
        <taxon>Pythiales</taxon>
        <taxon>Pythiaceae</taxon>
    </lineage>
</organism>
<evidence type="ECO:0000256" key="4">
    <source>
        <dbReference type="RuleBase" id="RU110713"/>
    </source>
</evidence>
<dbReference type="Pfam" id="PF03226">
    <property type="entry name" value="Yippee-Mis18"/>
    <property type="match status" value="1"/>
</dbReference>
<keyword evidence="3" id="KW-0862">Zinc</keyword>
<protein>
    <recommendedName>
        <fullName evidence="4">Protein yippee-like</fullName>
    </recommendedName>
</protein>
<keyword evidence="2" id="KW-0479">Metal-binding</keyword>
<reference evidence="6" key="1">
    <citation type="submission" date="2022-11" db="EMBL/GenBank/DDBJ databases">
        <authorList>
            <person name="Morgan W.R."/>
            <person name="Tartar A."/>
        </authorList>
    </citation>
    <scope>NUCLEOTIDE SEQUENCE</scope>
    <source>
        <strain evidence="6">ARSEF 373</strain>
    </source>
</reference>
<keyword evidence="7" id="KW-1185">Reference proteome</keyword>
<evidence type="ECO:0000256" key="3">
    <source>
        <dbReference type="ARBA" id="ARBA00022833"/>
    </source>
</evidence>
<dbReference type="InterPro" id="IPR039058">
    <property type="entry name" value="Yippee_fam"/>
</dbReference>
<sequence>MGKVFKVYLEGSKIFSCSECRTHLSTAEEVISKQYQARSGKAYLFDKVVNITLGPPIERAMTTGMHVVVDIYCNTCWNYVGWNYKEAHEEKQKFKEGKYILELARTQRHE</sequence>
<dbReference type="AlphaFoldDB" id="A0AAV2ZG53"/>